<evidence type="ECO:0000313" key="2">
    <source>
        <dbReference type="EMBL" id="OPA91295.1"/>
    </source>
</evidence>
<feature type="transmembrane region" description="Helical" evidence="1">
    <location>
        <begin position="99"/>
        <end position="128"/>
    </location>
</feature>
<feature type="transmembrane region" description="Helical" evidence="1">
    <location>
        <begin position="300"/>
        <end position="322"/>
    </location>
</feature>
<dbReference type="EMBL" id="MSDF01000025">
    <property type="protein sequence ID" value="OPA91295.1"/>
    <property type="molecule type" value="Genomic_DNA"/>
</dbReference>
<protein>
    <recommendedName>
        <fullName evidence="4">EpsG family protein</fullName>
    </recommendedName>
</protein>
<feature type="transmembrane region" description="Helical" evidence="1">
    <location>
        <begin position="250"/>
        <end position="268"/>
    </location>
</feature>
<dbReference type="OrthoDB" id="1274632at2"/>
<reference evidence="2 3" key="1">
    <citation type="submission" date="2016-12" db="EMBL/GenBank/DDBJ databases">
        <title>Draft genome sequences of seven strains of Pseudomonas fluorescens that produce 4-formylaminooxyvinylglycine.</title>
        <authorList>
            <person name="Okrent R.A."/>
            <person name="Manning V.A."/>
            <person name="Trippe K.M."/>
        </authorList>
    </citation>
    <scope>NUCLEOTIDE SEQUENCE [LARGE SCALE GENOMIC DNA]</scope>
    <source>
        <strain evidence="2 3">P5A</strain>
    </source>
</reference>
<accession>A0A1T2YGP8</accession>
<comment type="caution">
    <text evidence="2">The sequence shown here is derived from an EMBL/GenBank/DDBJ whole genome shotgun (WGS) entry which is preliminary data.</text>
</comment>
<dbReference type="InterPro" id="IPR049458">
    <property type="entry name" value="EpsG-like"/>
</dbReference>
<gene>
    <name evidence="2" type="ORF">BFW87_20015</name>
</gene>
<feature type="transmembrane region" description="Helical" evidence="1">
    <location>
        <begin position="175"/>
        <end position="192"/>
    </location>
</feature>
<feature type="transmembrane region" description="Helical" evidence="1">
    <location>
        <begin position="140"/>
        <end position="163"/>
    </location>
</feature>
<organism evidence="2 3">
    <name type="scientific">Pseudomonas fluorescens</name>
    <dbReference type="NCBI Taxonomy" id="294"/>
    <lineage>
        <taxon>Bacteria</taxon>
        <taxon>Pseudomonadati</taxon>
        <taxon>Pseudomonadota</taxon>
        <taxon>Gammaproteobacteria</taxon>
        <taxon>Pseudomonadales</taxon>
        <taxon>Pseudomonadaceae</taxon>
        <taxon>Pseudomonas</taxon>
    </lineage>
</organism>
<dbReference type="AlphaFoldDB" id="A0A1T2YGP8"/>
<feature type="transmembrane region" description="Helical" evidence="1">
    <location>
        <begin position="7"/>
        <end position="25"/>
    </location>
</feature>
<name>A0A1T2YGP8_PSEFL</name>
<feature type="transmembrane region" description="Helical" evidence="1">
    <location>
        <begin position="66"/>
        <end position="87"/>
    </location>
</feature>
<evidence type="ECO:0000313" key="3">
    <source>
        <dbReference type="Proteomes" id="UP000190965"/>
    </source>
</evidence>
<dbReference type="Pfam" id="PF14897">
    <property type="entry name" value="EpsG"/>
    <property type="match status" value="1"/>
</dbReference>
<proteinExistence type="predicted"/>
<keyword evidence="1" id="KW-0812">Transmembrane</keyword>
<keyword evidence="1" id="KW-0472">Membrane</keyword>
<evidence type="ECO:0008006" key="4">
    <source>
        <dbReference type="Google" id="ProtNLM"/>
    </source>
</evidence>
<feature type="transmembrane region" description="Helical" evidence="1">
    <location>
        <begin position="212"/>
        <end position="230"/>
    </location>
</feature>
<dbReference type="Proteomes" id="UP000190965">
    <property type="component" value="Unassembled WGS sequence"/>
</dbReference>
<keyword evidence="1" id="KW-1133">Transmembrane helix</keyword>
<feature type="transmembrane region" description="Helical" evidence="1">
    <location>
        <begin position="274"/>
        <end position="293"/>
    </location>
</feature>
<sequence>MYKKRSLSIFFALLVCLIMWGLYGWNSWNGDRDGYELYYHTRDTLSSWGGEFGYGYLNIIASQSGLSFQGFQILMSLATLLLLFRYFTKQTLSPFASIVIYLVCFFSLDFVLMRNFFAFAIFLQGIILLYEGKRYCRVKYVALILLATAMHQSSLMFMVFVFIPLNRVVPLGRFLFVYISFIVFYLLVRYAVPLPESIANHFDFYNTTWKSVTANIVTHLVSFVLFALAVMAERKSLHKLDCSSGREKELAFILNINIFSLFFLVLYFESEIFVRLLRVIIFFNLLHCVNSLFLKRRTYLFLLAYIFIFGGYLILFFLVPVAQDTYISMFKNNLLLN</sequence>
<evidence type="ECO:0000256" key="1">
    <source>
        <dbReference type="SAM" id="Phobius"/>
    </source>
</evidence>
<dbReference type="RefSeq" id="WP_078741456.1">
    <property type="nucleotide sequence ID" value="NZ_MSDF01000025.1"/>
</dbReference>